<proteinExistence type="predicted"/>
<feature type="region of interest" description="Disordered" evidence="5">
    <location>
        <begin position="283"/>
        <end position="313"/>
    </location>
</feature>
<feature type="domain" description="EamA" evidence="7">
    <location>
        <begin position="142"/>
        <end position="276"/>
    </location>
</feature>
<comment type="subcellular location">
    <subcellularLocation>
        <location evidence="1">Membrane</location>
        <topology evidence="1">Multi-pass membrane protein</topology>
    </subcellularLocation>
</comment>
<dbReference type="PANTHER" id="PTHR32322">
    <property type="entry name" value="INNER MEMBRANE TRANSPORTER"/>
    <property type="match status" value="1"/>
</dbReference>
<evidence type="ECO:0000256" key="4">
    <source>
        <dbReference type="ARBA" id="ARBA00023136"/>
    </source>
</evidence>
<dbReference type="InterPro" id="IPR000620">
    <property type="entry name" value="EamA_dom"/>
</dbReference>
<feature type="transmembrane region" description="Helical" evidence="6">
    <location>
        <begin position="166"/>
        <end position="189"/>
    </location>
</feature>
<keyword evidence="9" id="KW-1185">Reference proteome</keyword>
<dbReference type="GO" id="GO:0016020">
    <property type="term" value="C:membrane"/>
    <property type="evidence" value="ECO:0007669"/>
    <property type="project" value="UniProtKB-SubCell"/>
</dbReference>
<name>A0A7X2D2N8_9PROT</name>
<dbReference type="EMBL" id="WIVE01000011">
    <property type="protein sequence ID" value="MQX35978.1"/>
    <property type="molecule type" value="Genomic_DNA"/>
</dbReference>
<dbReference type="Pfam" id="PF00892">
    <property type="entry name" value="EamA"/>
    <property type="match status" value="2"/>
</dbReference>
<feature type="transmembrane region" description="Helical" evidence="6">
    <location>
        <begin position="138"/>
        <end position="159"/>
    </location>
</feature>
<dbReference type="OrthoDB" id="7158585at2"/>
<keyword evidence="4 6" id="KW-0472">Membrane</keyword>
<evidence type="ECO:0000313" key="8">
    <source>
        <dbReference type="EMBL" id="MQX35978.1"/>
    </source>
</evidence>
<dbReference type="InterPro" id="IPR050638">
    <property type="entry name" value="AA-Vitamin_Transporters"/>
</dbReference>
<feature type="transmembrane region" description="Helical" evidence="6">
    <location>
        <begin position="33"/>
        <end position="50"/>
    </location>
</feature>
<accession>A0A7X2D2N8</accession>
<feature type="transmembrane region" description="Helical" evidence="6">
    <location>
        <begin position="260"/>
        <end position="278"/>
    </location>
</feature>
<feature type="transmembrane region" description="Helical" evidence="6">
    <location>
        <begin position="204"/>
        <end position="227"/>
    </location>
</feature>
<feature type="transmembrane region" description="Helical" evidence="6">
    <location>
        <begin position="234"/>
        <end position="254"/>
    </location>
</feature>
<feature type="transmembrane region" description="Helical" evidence="6">
    <location>
        <begin position="87"/>
        <end position="107"/>
    </location>
</feature>
<evidence type="ECO:0000313" key="9">
    <source>
        <dbReference type="Proteomes" id="UP000434582"/>
    </source>
</evidence>
<feature type="transmembrane region" description="Helical" evidence="6">
    <location>
        <begin position="114"/>
        <end position="132"/>
    </location>
</feature>
<evidence type="ECO:0000256" key="1">
    <source>
        <dbReference type="ARBA" id="ARBA00004141"/>
    </source>
</evidence>
<dbReference type="RefSeq" id="WP_153342023.1">
    <property type="nucleotide sequence ID" value="NZ_WIVE01000011.1"/>
</dbReference>
<keyword evidence="2 6" id="KW-0812">Transmembrane</keyword>
<feature type="transmembrane region" description="Helical" evidence="6">
    <location>
        <begin position="62"/>
        <end position="81"/>
    </location>
</feature>
<evidence type="ECO:0000256" key="2">
    <source>
        <dbReference type="ARBA" id="ARBA00022692"/>
    </source>
</evidence>
<dbReference type="SUPFAM" id="SSF103481">
    <property type="entry name" value="Multidrug resistance efflux transporter EmrE"/>
    <property type="match status" value="2"/>
</dbReference>
<dbReference type="InterPro" id="IPR037185">
    <property type="entry name" value="EmrE-like"/>
</dbReference>
<gene>
    <name evidence="8" type="ORF">GHC57_05535</name>
</gene>
<keyword evidence="3 6" id="KW-1133">Transmembrane helix</keyword>
<reference evidence="8 9" key="1">
    <citation type="submission" date="2019-10" db="EMBL/GenBank/DDBJ databases">
        <title>Draft whole-genome sequence of the purple nonsulfur photosynthetic bacterium Roseospira navarrensis DSM 15114.</title>
        <authorList>
            <person name="Kyndt J.A."/>
            <person name="Meyer T.E."/>
        </authorList>
    </citation>
    <scope>NUCLEOTIDE SEQUENCE [LARGE SCALE GENOMIC DNA]</scope>
    <source>
        <strain evidence="8 9">DSM 15114</strain>
    </source>
</reference>
<comment type="caution">
    <text evidence="8">The sequence shown here is derived from an EMBL/GenBank/DDBJ whole genome shotgun (WGS) entry which is preliminary data.</text>
</comment>
<dbReference type="Gene3D" id="1.10.3730.20">
    <property type="match status" value="1"/>
</dbReference>
<evidence type="ECO:0000259" key="7">
    <source>
        <dbReference type="Pfam" id="PF00892"/>
    </source>
</evidence>
<dbReference type="Proteomes" id="UP000434582">
    <property type="component" value="Unassembled WGS sequence"/>
</dbReference>
<dbReference type="AlphaFoldDB" id="A0A7X2D2N8"/>
<evidence type="ECO:0000256" key="3">
    <source>
        <dbReference type="ARBA" id="ARBA00022989"/>
    </source>
</evidence>
<protein>
    <submittedName>
        <fullName evidence="8">EamA family transporter</fullName>
    </submittedName>
</protein>
<organism evidence="8 9">
    <name type="scientific">Roseospira navarrensis</name>
    <dbReference type="NCBI Taxonomy" id="140058"/>
    <lineage>
        <taxon>Bacteria</taxon>
        <taxon>Pseudomonadati</taxon>
        <taxon>Pseudomonadota</taxon>
        <taxon>Alphaproteobacteria</taxon>
        <taxon>Rhodospirillales</taxon>
        <taxon>Rhodospirillaceae</taxon>
        <taxon>Roseospira</taxon>
    </lineage>
</organism>
<evidence type="ECO:0000256" key="6">
    <source>
        <dbReference type="SAM" id="Phobius"/>
    </source>
</evidence>
<sequence>MPVPDILLALLVQGLWGMNFIAAKVGADNLPPLTLTAIRFAIAAAIVVPFMPRPRGQALRGVLILSVTFGTLHFGAMFTGLSMVDAATAAVIIQTGPPFSVLLGVLIFKEVIGWRRILGLVLAFAGVVVVAGEPQMVSVVPVLILLFAALSWAVSNAIVKTTRDLPALAVTGWLSLLAIPQLLVLSWLFEDNQLETVRGLSWEVWGAIVYIAVGGSLAAHSLWYSLLRRHPMTVVAPWGLLAPILGIAAGILVLGEAATWQKLVGGAITLTGVGIIQIRSARKGRPVGTPPDEPEAHLGDAPEAAPNRKRTTP</sequence>
<feature type="domain" description="EamA" evidence="7">
    <location>
        <begin position="6"/>
        <end position="130"/>
    </location>
</feature>
<dbReference type="PANTHER" id="PTHR32322:SF9">
    <property type="entry name" value="AMINO-ACID METABOLITE EFFLUX PUMP-RELATED"/>
    <property type="match status" value="1"/>
</dbReference>
<evidence type="ECO:0000256" key="5">
    <source>
        <dbReference type="SAM" id="MobiDB-lite"/>
    </source>
</evidence>